<comment type="function">
    <text evidence="10">Part of the binding-protein-dependent transport system for heme-iron. Responsible for the translocation of the substrate across the membrane.</text>
</comment>
<feature type="transmembrane region" description="Helical" evidence="13">
    <location>
        <begin position="64"/>
        <end position="81"/>
    </location>
</feature>
<comment type="subcellular location">
    <subcellularLocation>
        <location evidence="1">Cell membrane</location>
        <topology evidence="1">Multi-pass membrane protein</topology>
    </subcellularLocation>
</comment>
<keyword evidence="4" id="KW-0813">Transport</keyword>
<feature type="transmembrane region" description="Helical" evidence="13">
    <location>
        <begin position="93"/>
        <end position="112"/>
    </location>
</feature>
<dbReference type="PANTHER" id="PTHR30472:SF21">
    <property type="entry name" value="HEME-IRON TRANSPORT SYSTEM PERMEASE PROTEIN ISDF-RELATED"/>
    <property type="match status" value="1"/>
</dbReference>
<dbReference type="GO" id="GO:0005886">
    <property type="term" value="C:plasma membrane"/>
    <property type="evidence" value="ECO:0007669"/>
    <property type="project" value="UniProtKB-SubCell"/>
</dbReference>
<keyword evidence="9 13" id="KW-0472">Membrane</keyword>
<evidence type="ECO:0000256" key="12">
    <source>
        <dbReference type="ARBA" id="ARBA00031465"/>
    </source>
</evidence>
<feature type="transmembrane region" description="Helical" evidence="13">
    <location>
        <begin position="233"/>
        <end position="257"/>
    </location>
</feature>
<feature type="transmembrane region" description="Helical" evidence="13">
    <location>
        <begin position="277"/>
        <end position="294"/>
    </location>
</feature>
<evidence type="ECO:0000256" key="3">
    <source>
        <dbReference type="ARBA" id="ARBA00018524"/>
    </source>
</evidence>
<gene>
    <name evidence="14" type="primary">feuC_2</name>
    <name evidence="14" type="ORF">ERS852470_02655</name>
</gene>
<dbReference type="OrthoDB" id="9792889at2"/>
<comment type="similarity">
    <text evidence="2">Belongs to the binding-protein-dependent transport system permease family. FecCD subfamily.</text>
</comment>
<dbReference type="FunFam" id="1.10.3470.10:FF:000001">
    <property type="entry name" value="Vitamin B12 ABC transporter permease BtuC"/>
    <property type="match status" value="1"/>
</dbReference>
<feature type="transmembrane region" description="Helical" evidence="13">
    <location>
        <begin position="12"/>
        <end position="30"/>
    </location>
</feature>
<dbReference type="Gene3D" id="1.10.3470.10">
    <property type="entry name" value="ABC transporter involved in vitamin B12 uptake, BtuC"/>
    <property type="match status" value="1"/>
</dbReference>
<evidence type="ECO:0000256" key="9">
    <source>
        <dbReference type="ARBA" id="ARBA00023136"/>
    </source>
</evidence>
<dbReference type="InterPro" id="IPR000522">
    <property type="entry name" value="ABC_transptr_permease_BtuC"/>
</dbReference>
<feature type="transmembrane region" description="Helical" evidence="13">
    <location>
        <begin position="118"/>
        <end position="136"/>
    </location>
</feature>
<dbReference type="AlphaFoldDB" id="A0A174G161"/>
<dbReference type="SUPFAM" id="SSF81345">
    <property type="entry name" value="ABC transporter involved in vitamin B12 uptake, BtuC"/>
    <property type="match status" value="1"/>
</dbReference>
<dbReference type="EMBL" id="CYZV01000030">
    <property type="protein sequence ID" value="CUO54569.1"/>
    <property type="molecule type" value="Genomic_DNA"/>
</dbReference>
<dbReference type="InterPro" id="IPR037294">
    <property type="entry name" value="ABC_BtuC-like"/>
</dbReference>
<dbReference type="STRING" id="84024.ERS852471_00802"/>
<dbReference type="Pfam" id="PF01032">
    <property type="entry name" value="FecCD"/>
    <property type="match status" value="1"/>
</dbReference>
<keyword evidence="5" id="KW-1003">Cell membrane</keyword>
<name>A0A174G161_9CLOT</name>
<dbReference type="CDD" id="cd06550">
    <property type="entry name" value="TM_ABC_iron-siderophores_like"/>
    <property type="match status" value="1"/>
</dbReference>
<dbReference type="GeneID" id="83012676"/>
<feature type="transmembrane region" description="Helical" evidence="13">
    <location>
        <begin position="195"/>
        <end position="221"/>
    </location>
</feature>
<protein>
    <recommendedName>
        <fullName evidence="3">Probable heme-iron transport system permease protein IsdF</fullName>
    </recommendedName>
    <alternativeName>
        <fullName evidence="12">Iron-regulated surface determinant protein F</fullName>
    </alternativeName>
    <alternativeName>
        <fullName evidence="11">Staphylococcal iron-regulated protein G</fullName>
    </alternativeName>
</protein>
<keyword evidence="8" id="KW-0408">Iron</keyword>
<feature type="transmembrane region" description="Helical" evidence="13">
    <location>
        <begin position="306"/>
        <end position="324"/>
    </location>
</feature>
<evidence type="ECO:0000256" key="5">
    <source>
        <dbReference type="ARBA" id="ARBA00022475"/>
    </source>
</evidence>
<keyword evidence="6 13" id="KW-0812">Transmembrane</keyword>
<evidence type="ECO:0000256" key="6">
    <source>
        <dbReference type="ARBA" id="ARBA00022692"/>
    </source>
</evidence>
<feature type="transmembrane region" description="Helical" evidence="13">
    <location>
        <begin position="148"/>
        <end position="175"/>
    </location>
</feature>
<evidence type="ECO:0000256" key="11">
    <source>
        <dbReference type="ARBA" id="ARBA00031149"/>
    </source>
</evidence>
<evidence type="ECO:0000256" key="10">
    <source>
        <dbReference type="ARBA" id="ARBA00025320"/>
    </source>
</evidence>
<evidence type="ECO:0000313" key="15">
    <source>
        <dbReference type="Proteomes" id="UP000095558"/>
    </source>
</evidence>
<dbReference type="RefSeq" id="WP_042400452.1">
    <property type="nucleotide sequence ID" value="NZ_CYYT01000034.1"/>
</dbReference>
<evidence type="ECO:0000256" key="4">
    <source>
        <dbReference type="ARBA" id="ARBA00022448"/>
    </source>
</evidence>
<organism evidence="14 15">
    <name type="scientific">Clostridium disporicum</name>
    <dbReference type="NCBI Taxonomy" id="84024"/>
    <lineage>
        <taxon>Bacteria</taxon>
        <taxon>Bacillati</taxon>
        <taxon>Bacillota</taxon>
        <taxon>Clostridia</taxon>
        <taxon>Eubacteriales</taxon>
        <taxon>Clostridiaceae</taxon>
        <taxon>Clostridium</taxon>
    </lineage>
</organism>
<sequence length="330" mass="35024">MRVSDKKFKISFIIISLLVLLATILVSLKLGSVNITFKELISGLFSGQSDGNIGIIKDLRMPRVIIAVLVGANLAIAGVLLQSVIRNPLADPYITGISSGACVVTVFFMVFIPSVTNLRPIFGFFGGLVCCVIIYFMAYKNGLSPIRIVLAGAACNALLSGLSSMITVSAGLGASNIQKWMMGSLATVNWSNVKILLVYSVIGIITALLLSKICNILALGSKNARSLGFNSDLYMIIVTAVAVFLASISTAIAGVISFVGLVVPHVCRIIIGSDHKYLIPCSGIVGGFLVLFADTVGRMAMRPNEIPVGVVTAIFGAPFFLYLLRRSDLK</sequence>
<proteinExistence type="inferred from homology"/>
<dbReference type="Proteomes" id="UP000095558">
    <property type="component" value="Unassembled WGS sequence"/>
</dbReference>
<dbReference type="GO" id="GO:0022857">
    <property type="term" value="F:transmembrane transporter activity"/>
    <property type="evidence" value="ECO:0007669"/>
    <property type="project" value="InterPro"/>
</dbReference>
<accession>A0A174G161</accession>
<evidence type="ECO:0000313" key="14">
    <source>
        <dbReference type="EMBL" id="CUO54569.1"/>
    </source>
</evidence>
<dbReference type="PANTHER" id="PTHR30472">
    <property type="entry name" value="FERRIC ENTEROBACTIN TRANSPORT SYSTEM PERMEASE PROTEIN"/>
    <property type="match status" value="1"/>
</dbReference>
<evidence type="ECO:0000256" key="1">
    <source>
        <dbReference type="ARBA" id="ARBA00004651"/>
    </source>
</evidence>
<dbReference type="GO" id="GO:0033214">
    <property type="term" value="P:siderophore-iron import into cell"/>
    <property type="evidence" value="ECO:0007669"/>
    <property type="project" value="TreeGrafter"/>
</dbReference>
<evidence type="ECO:0000256" key="2">
    <source>
        <dbReference type="ARBA" id="ARBA00007935"/>
    </source>
</evidence>
<evidence type="ECO:0000256" key="7">
    <source>
        <dbReference type="ARBA" id="ARBA00022989"/>
    </source>
</evidence>
<keyword evidence="7 13" id="KW-1133">Transmembrane helix</keyword>
<reference evidence="14 15" key="1">
    <citation type="submission" date="2015-09" db="EMBL/GenBank/DDBJ databases">
        <authorList>
            <consortium name="Pathogen Informatics"/>
        </authorList>
    </citation>
    <scope>NUCLEOTIDE SEQUENCE [LARGE SCALE GENOMIC DNA]</scope>
    <source>
        <strain evidence="14 15">2789STDY5834855</strain>
    </source>
</reference>
<evidence type="ECO:0000256" key="13">
    <source>
        <dbReference type="SAM" id="Phobius"/>
    </source>
</evidence>
<evidence type="ECO:0000256" key="8">
    <source>
        <dbReference type="ARBA" id="ARBA00023004"/>
    </source>
</evidence>